<dbReference type="InterPro" id="IPR036390">
    <property type="entry name" value="WH_DNA-bd_sf"/>
</dbReference>
<dbReference type="Bgee" id="ENSXETG00000007409">
    <property type="expression patterns" value="Expressed in epibranchial placode and 23 other cell types or tissues"/>
</dbReference>
<dbReference type="GO" id="GO:0005085">
    <property type="term" value="F:guanyl-nucleotide exchange factor activity"/>
    <property type="evidence" value="ECO:0000318"/>
    <property type="project" value="GO_Central"/>
</dbReference>
<dbReference type="GeneTree" id="ENSGT00940000155137"/>
<evidence type="ECO:0000259" key="6">
    <source>
        <dbReference type="PROSITE" id="PS50200"/>
    </source>
</evidence>
<dbReference type="FunFam" id="1.10.840.10:FF:000002">
    <property type="entry name" value="Rap guanine nucleotide exchange factor 4"/>
    <property type="match status" value="1"/>
</dbReference>
<dbReference type="Gene3D" id="1.20.870.10">
    <property type="entry name" value="Son of sevenless (SoS) protein Chain: S domain 1"/>
    <property type="match status" value="1"/>
</dbReference>
<dbReference type="PROSITE" id="PS50212">
    <property type="entry name" value="RASGEF_NTER"/>
    <property type="match status" value="1"/>
</dbReference>
<dbReference type="PROSITE" id="PS50009">
    <property type="entry name" value="RASGEF_CAT"/>
    <property type="match status" value="1"/>
</dbReference>
<feature type="compositionally biased region" description="Basic residues" evidence="3">
    <location>
        <begin position="1"/>
        <end position="10"/>
    </location>
</feature>
<evidence type="ECO:0000259" key="4">
    <source>
        <dbReference type="PROSITE" id="PS50009"/>
    </source>
</evidence>
<keyword evidence="9" id="KW-1185">Reference proteome</keyword>
<dbReference type="CDD" id="cd00155">
    <property type="entry name" value="RasGEF"/>
    <property type="match status" value="1"/>
</dbReference>
<evidence type="ECO:0000256" key="2">
    <source>
        <dbReference type="PROSITE-ProRule" id="PRU00168"/>
    </source>
</evidence>
<evidence type="ECO:0000313" key="11">
    <source>
        <dbReference type="Xenbase" id="XB-GENE-876513"/>
    </source>
</evidence>
<dbReference type="Pfam" id="PF00788">
    <property type="entry name" value="RA"/>
    <property type="match status" value="1"/>
</dbReference>
<reference evidence="8" key="1">
    <citation type="journal article" date="2010" name="Science">
        <title>The genome of the Western clawed frog Xenopus tropicalis.</title>
        <authorList>
            <person name="Hellsten U."/>
            <person name="Harland R.M."/>
            <person name="Gilchrist M.J."/>
            <person name="Hendrix D."/>
            <person name="Jurka J."/>
            <person name="Kapitonov V."/>
            <person name="Ovcharenko I."/>
            <person name="Putnam N.H."/>
            <person name="Shu S."/>
            <person name="Taher L."/>
            <person name="Blitz I.L."/>
            <person name="Blumberg B."/>
            <person name="Dichmann D.S."/>
            <person name="Dubchak I."/>
            <person name="Amaya E."/>
            <person name="Detter J.C."/>
            <person name="Fletcher R."/>
            <person name="Gerhard D.S."/>
            <person name="Goodstein D."/>
            <person name="Graves T."/>
            <person name="Grigoriev I.V."/>
            <person name="Grimwood J."/>
            <person name="Kawashima T."/>
            <person name="Lindquist E."/>
            <person name="Lucas S.M."/>
            <person name="Mead P.E."/>
            <person name="Mitros T."/>
            <person name="Ogino H."/>
            <person name="Ohta Y."/>
            <person name="Poliakov A.V."/>
            <person name="Pollet N."/>
            <person name="Robert J."/>
            <person name="Salamov A."/>
            <person name="Sater A.K."/>
            <person name="Schmutz J."/>
            <person name="Terry A."/>
            <person name="Vize P.D."/>
            <person name="Warren W.C."/>
            <person name="Wells D."/>
            <person name="Wills A."/>
            <person name="Wilson R.K."/>
            <person name="Zimmerman L.B."/>
            <person name="Zorn A.M."/>
            <person name="Grainger R."/>
            <person name="Grammer T."/>
            <person name="Khokha M.K."/>
            <person name="Richardson P.M."/>
            <person name="Rokhsar D.S."/>
        </authorList>
    </citation>
    <scope>NUCLEOTIDE SEQUENCE [LARGE SCALE GENOMIC DNA]</scope>
    <source>
        <strain evidence="8">Nigerian</strain>
    </source>
</reference>
<dbReference type="CDD" id="cd04437">
    <property type="entry name" value="DEP_Epac"/>
    <property type="match status" value="1"/>
</dbReference>
<feature type="domain" description="N-terminal Ras-GEF" evidence="7">
    <location>
        <begin position="389"/>
        <end position="522"/>
    </location>
</feature>
<dbReference type="SMART" id="SM00049">
    <property type="entry name" value="DEP"/>
    <property type="match status" value="1"/>
</dbReference>
<dbReference type="InterPro" id="IPR000591">
    <property type="entry name" value="DEP_dom"/>
</dbReference>
<reference evidence="8" key="2">
    <citation type="submission" date="2020-05" db="UniProtKB">
        <authorList>
            <consortium name="Ensembl"/>
        </authorList>
    </citation>
    <scope>IDENTIFICATION</scope>
</reference>
<keyword evidence="1 2" id="KW-0344">Guanine-nucleotide releasing factor</keyword>
<name>A0A6I8QEB3_XENTR</name>
<organism evidence="8">
    <name type="scientific">Xenopus tropicalis</name>
    <name type="common">Western clawed frog</name>
    <name type="synonym">Silurana tropicalis</name>
    <dbReference type="NCBI Taxonomy" id="8364"/>
    <lineage>
        <taxon>Eukaryota</taxon>
        <taxon>Metazoa</taxon>
        <taxon>Chordata</taxon>
        <taxon>Craniata</taxon>
        <taxon>Vertebrata</taxon>
        <taxon>Euteleostomi</taxon>
        <taxon>Amphibia</taxon>
        <taxon>Batrachia</taxon>
        <taxon>Anura</taxon>
        <taxon>Pipoidea</taxon>
        <taxon>Pipidae</taxon>
        <taxon>Xenopodinae</taxon>
        <taxon>Xenopus</taxon>
        <taxon>Silurana</taxon>
    </lineage>
</organism>
<dbReference type="Proteomes" id="UP000008143">
    <property type="component" value="Chromosome 6"/>
</dbReference>
<protein>
    <submittedName>
        <fullName evidence="8 10">Rap guanine nucleotide exchange factor 5</fullName>
    </submittedName>
</protein>
<dbReference type="InterPro" id="IPR019804">
    <property type="entry name" value="Ras_G-nucl-exch_fac_CS"/>
</dbReference>
<dbReference type="Pfam" id="PF00610">
    <property type="entry name" value="DEP"/>
    <property type="match status" value="1"/>
</dbReference>
<evidence type="ECO:0000313" key="10">
    <source>
        <dbReference type="RefSeq" id="XP_031759509.1"/>
    </source>
</evidence>
<dbReference type="PROSITE" id="PS00720">
    <property type="entry name" value="RASGEF"/>
    <property type="match status" value="1"/>
</dbReference>
<dbReference type="InterPro" id="IPR023578">
    <property type="entry name" value="Ras_GEF_dom_sf"/>
</dbReference>
<dbReference type="Gene3D" id="3.10.20.90">
    <property type="entry name" value="Phosphatidylinositol 3-kinase Catalytic Subunit, Chain A, domain 1"/>
    <property type="match status" value="1"/>
</dbReference>
<feature type="region of interest" description="Disordered" evidence="3">
    <location>
        <begin position="1"/>
        <end position="40"/>
    </location>
</feature>
<feature type="compositionally biased region" description="Polar residues" evidence="3">
    <location>
        <begin position="11"/>
        <end position="20"/>
    </location>
</feature>
<dbReference type="GeneID" id="100494102"/>
<dbReference type="GO" id="GO:0007265">
    <property type="term" value="P:Ras protein signal transduction"/>
    <property type="evidence" value="ECO:0000318"/>
    <property type="project" value="GO_Central"/>
</dbReference>
<proteinExistence type="predicted"/>
<dbReference type="PANTHER" id="PTHR23113">
    <property type="entry name" value="GUANINE NUCLEOTIDE EXCHANGE FACTOR"/>
    <property type="match status" value="1"/>
</dbReference>
<dbReference type="OrthoDB" id="21144at2759"/>
<dbReference type="PANTHER" id="PTHR23113:SF26">
    <property type="entry name" value="RAP GUANINE NUCLEOTIDE EXCHANGE FACTOR 5"/>
    <property type="match status" value="1"/>
</dbReference>
<accession>A0A6I8QEB3</accession>
<dbReference type="Ensembl" id="ENSXETT00000094004">
    <property type="protein sequence ID" value="ENSXETP00000066886"/>
    <property type="gene ID" value="ENSXETG00000007409"/>
</dbReference>
<evidence type="ECO:0000259" key="5">
    <source>
        <dbReference type="PROSITE" id="PS50186"/>
    </source>
</evidence>
<dbReference type="OMA" id="FDWTIFN"/>
<dbReference type="PROSITE" id="PS50200">
    <property type="entry name" value="RA"/>
    <property type="match status" value="1"/>
</dbReference>
<reference evidence="10" key="3">
    <citation type="submission" date="2025-04" db="UniProtKB">
        <authorList>
            <consortium name="RefSeq"/>
        </authorList>
    </citation>
    <scope>IDENTIFICATION</scope>
    <source>
        <strain evidence="10">Nigerian</strain>
        <tissue evidence="10">Liver and blood</tissue>
    </source>
</reference>
<evidence type="ECO:0000313" key="9">
    <source>
        <dbReference type="Proteomes" id="UP000008143"/>
    </source>
</evidence>
<dbReference type="CDD" id="cd01765">
    <property type="entry name" value="FERM_F0_F1"/>
    <property type="match status" value="1"/>
</dbReference>
<dbReference type="CTD" id="9771"/>
<feature type="domain" description="DEP" evidence="5">
    <location>
        <begin position="126"/>
        <end position="201"/>
    </location>
</feature>
<dbReference type="InterPro" id="IPR001895">
    <property type="entry name" value="RASGEF_cat_dom"/>
</dbReference>
<dbReference type="InterPro" id="IPR008937">
    <property type="entry name" value="Ras-like_GEF"/>
</dbReference>
<dbReference type="InterPro" id="IPR000651">
    <property type="entry name" value="Ras-like_Gua-exchang_fac_N"/>
</dbReference>
<dbReference type="SMART" id="SM00229">
    <property type="entry name" value="RasGEFN"/>
    <property type="match status" value="1"/>
</dbReference>
<dbReference type="Pfam" id="PF00617">
    <property type="entry name" value="RasGEF"/>
    <property type="match status" value="1"/>
</dbReference>
<dbReference type="SUPFAM" id="SSF46785">
    <property type="entry name" value="Winged helix' DNA-binding domain"/>
    <property type="match status" value="1"/>
</dbReference>
<dbReference type="InterPro" id="IPR029071">
    <property type="entry name" value="Ubiquitin-like_domsf"/>
</dbReference>
<dbReference type="GO" id="GO:0005886">
    <property type="term" value="C:plasma membrane"/>
    <property type="evidence" value="ECO:0000318"/>
    <property type="project" value="GO_Central"/>
</dbReference>
<dbReference type="AlphaFoldDB" id="A0A6I8QEB3"/>
<dbReference type="CDD" id="cd06224">
    <property type="entry name" value="REM"/>
    <property type="match status" value="1"/>
</dbReference>
<dbReference type="Gene3D" id="1.10.840.10">
    <property type="entry name" value="Ras guanine-nucleotide exchange factors catalytic domain"/>
    <property type="match status" value="1"/>
</dbReference>
<dbReference type="Pfam" id="PF00618">
    <property type="entry name" value="RasGEF_N"/>
    <property type="match status" value="1"/>
</dbReference>
<feature type="domain" description="Ras-GEF" evidence="4">
    <location>
        <begin position="664"/>
        <end position="899"/>
    </location>
</feature>
<evidence type="ECO:0000259" key="7">
    <source>
        <dbReference type="PROSITE" id="PS50212"/>
    </source>
</evidence>
<dbReference type="Xenbase" id="XB-GENE-876513">
    <property type="gene designation" value="rapgef5"/>
</dbReference>
<evidence type="ECO:0000313" key="8">
    <source>
        <dbReference type="Ensembl" id="ENSXETP00000066886"/>
    </source>
</evidence>
<dbReference type="InterPro" id="IPR036964">
    <property type="entry name" value="RASGEF_cat_dom_sf"/>
</dbReference>
<dbReference type="SUPFAM" id="SSF54236">
    <property type="entry name" value="Ubiquitin-like"/>
    <property type="match status" value="1"/>
</dbReference>
<dbReference type="InterPro" id="IPR036388">
    <property type="entry name" value="WH-like_DNA-bd_sf"/>
</dbReference>
<dbReference type="Gene3D" id="1.10.10.10">
    <property type="entry name" value="Winged helix-like DNA-binding domain superfamily/Winged helix DNA-binding domain"/>
    <property type="match status" value="1"/>
</dbReference>
<dbReference type="SMART" id="SM00147">
    <property type="entry name" value="RasGEF"/>
    <property type="match status" value="1"/>
</dbReference>
<gene>
    <name evidence="8 10 11" type="primary">rapgef5</name>
</gene>
<sequence length="900" mass="102944">MTVGQMRRKMQPTSDSSGPISLSPAGPGIPSLSRSRSVREQQAQLKHKLRELPALLKSGLTLRRRSSVHGPSPSLCEGEDTAVAGNPSSPILPERIPSLYVDNSATKLYGESVSCAGRALRNAVRSQTPELIRDRMYLTCICRKSCVGSELVDWLLQHCPFVQCRYTAASIWQILLKLGILLSVDKQLCFQDTYVFYQFSSEECGDAGCEFGRDKGWLMGVRLLKQLAPLVPLTSNMCDVSADKLDHSNEANNKVLQIQALARLTSAVQRELAAVIALKARKSVGDEEEINCPQEAIQEDTAEHAAEAEAGVMCKLHGREEFRRIDFVQKLKRESQFLPSASKLPDKKLQQDEEESTVQVKEEDQDVLVLKKVLSESPAPTAGSAENDWRYMVVSGTPEKILEHLLNDLHLDEVQDKDTDTLLDDFLLTYTVFMTTDDLCKALLRHYCAAKYDGKAESPEALCTKRKVLLLASQWTALYKDWLHEDEHSKLFLKTLYRYVLDDVYEYPILEKELKEFQKVLRIHRRHTVDEYSPHRKNKALFHQFSLKENWLQHRGNANEIEEIFCRVYITDHSYVSIRAKVSSSAQDILKIVAERIQLSEEDLALVTVTYCGEKQELLPNELVLSKSLEPSSRIYTYRKSDTLNPFAENEETQHRSVRLLGINTWDIAFELTSFDWSLFNSIHEQELIYFTFSRQGKGENTLNLSLLLQRCNEVQLWVATEILLCNQPGKRVQLLKKFIKIAAHCKAQRNLNSFFAIIMGLNTASVSRLSQTWEKIPGKFKKLFSELESLTDPSLNHKAYRDAFKKMKPPKIPFMPLLLKDVTFIHEGNKTFLDNLVNFEKLHMIADAVRSVRYCRNNQFGNDLPQKERQEAKFYSNHLHVIDNQQTLFELSHRIEPRV</sequence>
<evidence type="ECO:0000256" key="1">
    <source>
        <dbReference type="ARBA" id="ARBA00022658"/>
    </source>
</evidence>
<dbReference type="PROSITE" id="PS50186">
    <property type="entry name" value="DEP"/>
    <property type="match status" value="1"/>
</dbReference>
<dbReference type="InterPro" id="IPR000159">
    <property type="entry name" value="RA_dom"/>
</dbReference>
<dbReference type="AGR" id="Xenbase:XB-GENE-876513"/>
<evidence type="ECO:0000256" key="3">
    <source>
        <dbReference type="SAM" id="MobiDB-lite"/>
    </source>
</evidence>
<feature type="domain" description="Ras-associating" evidence="6">
    <location>
        <begin position="562"/>
        <end position="643"/>
    </location>
</feature>
<dbReference type="SUPFAM" id="SSF48366">
    <property type="entry name" value="Ras GEF"/>
    <property type="match status" value="1"/>
</dbReference>
<dbReference type="RefSeq" id="XP_031759509.1">
    <property type="nucleotide sequence ID" value="XM_031903649.1"/>
</dbReference>